<reference evidence="1 2" key="1">
    <citation type="submission" date="2022-05" db="EMBL/GenBank/DDBJ databases">
        <authorList>
            <person name="Park J.-S."/>
        </authorList>
    </citation>
    <scope>NUCLEOTIDE SEQUENCE [LARGE SCALE GENOMIC DNA]</scope>
    <source>
        <strain evidence="1 2">2012CJ35-5</strain>
    </source>
</reference>
<accession>A0ABT0PNE3</accession>
<dbReference type="EMBL" id="JAMFMA010000001">
    <property type="protein sequence ID" value="MCL6272888.1"/>
    <property type="molecule type" value="Genomic_DNA"/>
</dbReference>
<proteinExistence type="predicted"/>
<protein>
    <submittedName>
        <fullName evidence="1">Uncharacterized protein</fullName>
    </submittedName>
</protein>
<dbReference type="Proteomes" id="UP001203607">
    <property type="component" value="Unassembled WGS sequence"/>
</dbReference>
<comment type="caution">
    <text evidence="1">The sequence shown here is derived from an EMBL/GenBank/DDBJ whole genome shotgun (WGS) entry which is preliminary data.</text>
</comment>
<gene>
    <name evidence="1" type="ORF">M3P19_02655</name>
</gene>
<evidence type="ECO:0000313" key="1">
    <source>
        <dbReference type="EMBL" id="MCL6272888.1"/>
    </source>
</evidence>
<sequence length="128" mass="15095">MKTFSTIFVTGTIISSIMMMGNKNDFKVDDFNTPTENVQVVNIDPENEIPKPELDINFDELFLISKEIELTLDQIEYLEVEEDEQLENYNIPDMDIDINFDQLFQVEDEEELNLDEIEYMELEDDQLL</sequence>
<keyword evidence="2" id="KW-1185">Reference proteome</keyword>
<organism evidence="1 2">
    <name type="scientific">Flagellimonas spongiicola</name>
    <dbReference type="NCBI Taxonomy" id="2942208"/>
    <lineage>
        <taxon>Bacteria</taxon>
        <taxon>Pseudomonadati</taxon>
        <taxon>Bacteroidota</taxon>
        <taxon>Flavobacteriia</taxon>
        <taxon>Flavobacteriales</taxon>
        <taxon>Flavobacteriaceae</taxon>
        <taxon>Flagellimonas</taxon>
    </lineage>
</organism>
<name>A0ABT0PNE3_9FLAO</name>
<dbReference type="RefSeq" id="WP_249656068.1">
    <property type="nucleotide sequence ID" value="NZ_JAMFMA010000001.1"/>
</dbReference>
<evidence type="ECO:0000313" key="2">
    <source>
        <dbReference type="Proteomes" id="UP001203607"/>
    </source>
</evidence>